<evidence type="ECO:0000256" key="1">
    <source>
        <dbReference type="ARBA" id="ARBA00023015"/>
    </source>
</evidence>
<proteinExistence type="predicted"/>
<dbReference type="Gene3D" id="1.10.10.10">
    <property type="entry name" value="Winged helix-like DNA-binding domain superfamily/Winged helix DNA-binding domain"/>
    <property type="match status" value="1"/>
</dbReference>
<dbReference type="PROSITE" id="PS50949">
    <property type="entry name" value="HTH_GNTR"/>
    <property type="match status" value="1"/>
</dbReference>
<dbReference type="SUPFAM" id="SSF46785">
    <property type="entry name" value="Winged helix' DNA-binding domain"/>
    <property type="match status" value="1"/>
</dbReference>
<dbReference type="SMART" id="SM00895">
    <property type="entry name" value="FCD"/>
    <property type="match status" value="1"/>
</dbReference>
<evidence type="ECO:0000256" key="2">
    <source>
        <dbReference type="ARBA" id="ARBA00023125"/>
    </source>
</evidence>
<evidence type="ECO:0000313" key="5">
    <source>
        <dbReference type="EMBL" id="MDQ0302588.1"/>
    </source>
</evidence>
<keyword evidence="6" id="KW-1185">Reference proteome</keyword>
<dbReference type="EMBL" id="JAUSUI010000003">
    <property type="protein sequence ID" value="MDQ0302588.1"/>
    <property type="molecule type" value="Genomic_DNA"/>
</dbReference>
<keyword evidence="1" id="KW-0805">Transcription regulation</keyword>
<evidence type="ECO:0000259" key="4">
    <source>
        <dbReference type="PROSITE" id="PS50949"/>
    </source>
</evidence>
<comment type="caution">
    <text evidence="5">The sequence shown here is derived from an EMBL/GenBank/DDBJ whole genome shotgun (WGS) entry which is preliminary data.</text>
</comment>
<dbReference type="Proteomes" id="UP001224682">
    <property type="component" value="Unassembled WGS sequence"/>
</dbReference>
<feature type="domain" description="HTH gntR-type" evidence="4">
    <location>
        <begin position="14"/>
        <end position="81"/>
    </location>
</feature>
<dbReference type="SUPFAM" id="SSF48008">
    <property type="entry name" value="GntR ligand-binding domain-like"/>
    <property type="match status" value="1"/>
</dbReference>
<dbReference type="InterPro" id="IPR036390">
    <property type="entry name" value="WH_DNA-bd_sf"/>
</dbReference>
<accession>A0ABU0BBA9</accession>
<evidence type="ECO:0000256" key="3">
    <source>
        <dbReference type="ARBA" id="ARBA00023163"/>
    </source>
</evidence>
<name>A0ABU0BBA9_9HYPH</name>
<dbReference type="InterPro" id="IPR000524">
    <property type="entry name" value="Tscrpt_reg_HTH_GntR"/>
</dbReference>
<keyword evidence="3" id="KW-0804">Transcription</keyword>
<dbReference type="Gene3D" id="1.20.120.530">
    <property type="entry name" value="GntR ligand-binding domain-like"/>
    <property type="match status" value="1"/>
</dbReference>
<dbReference type="PANTHER" id="PTHR43537">
    <property type="entry name" value="TRANSCRIPTIONAL REGULATOR, GNTR FAMILY"/>
    <property type="match status" value="1"/>
</dbReference>
<evidence type="ECO:0000313" key="6">
    <source>
        <dbReference type="Proteomes" id="UP001224682"/>
    </source>
</evidence>
<protein>
    <submittedName>
        <fullName evidence="5">DNA-binding GntR family transcriptional regulator</fullName>
    </submittedName>
</protein>
<dbReference type="Pfam" id="PF00392">
    <property type="entry name" value="GntR"/>
    <property type="match status" value="1"/>
</dbReference>
<dbReference type="InterPro" id="IPR008920">
    <property type="entry name" value="TF_FadR/GntR_C"/>
</dbReference>
<dbReference type="SMART" id="SM00345">
    <property type="entry name" value="HTH_GNTR"/>
    <property type="match status" value="1"/>
</dbReference>
<dbReference type="InterPro" id="IPR036388">
    <property type="entry name" value="WH-like_DNA-bd_sf"/>
</dbReference>
<gene>
    <name evidence="5" type="ORF">J2S75_001616</name>
</gene>
<organism evidence="5 6">
    <name type="scientific">Ancylobacter polymorphus</name>
    <dbReference type="NCBI Taxonomy" id="223390"/>
    <lineage>
        <taxon>Bacteria</taxon>
        <taxon>Pseudomonadati</taxon>
        <taxon>Pseudomonadota</taxon>
        <taxon>Alphaproteobacteria</taxon>
        <taxon>Hyphomicrobiales</taxon>
        <taxon>Xanthobacteraceae</taxon>
        <taxon>Ancylobacter</taxon>
    </lineage>
</organism>
<dbReference type="InterPro" id="IPR011711">
    <property type="entry name" value="GntR_C"/>
</dbReference>
<reference evidence="5 6" key="1">
    <citation type="submission" date="2023-07" db="EMBL/GenBank/DDBJ databases">
        <title>Genomic Encyclopedia of Type Strains, Phase IV (KMG-IV): sequencing the most valuable type-strain genomes for metagenomic binning, comparative biology and taxonomic classification.</title>
        <authorList>
            <person name="Goeker M."/>
        </authorList>
    </citation>
    <scope>NUCLEOTIDE SEQUENCE [LARGE SCALE GENOMIC DNA]</scope>
    <source>
        <strain evidence="5 6">DSM 2457</strain>
    </source>
</reference>
<sequence length="242" mass="26444">MSDLREQVVPLHKQTLQEGVFRRLCELILEGGIAPGQSITVAHLAEAFGVSPMPVREALTKLTGAGVLTVVSGRTIGIPKLTSARLEDLRRVRLEVETTAVRWATERQDGTLIAALTRAFQRLEEAEKNADAKHYIGANYDFHFHIYRHAGSPILLTIIENLWLQISPYFHLLRGSGNFRISNHQHRAIFDAVSARDPERAARALAADIDGAYEVLAALIGSGAGEGKIKSKAPARVLSSAP</sequence>
<dbReference type="PANTHER" id="PTHR43537:SF39">
    <property type="entry name" value="HTH-TYPE TRANSCRIPTIONAL REGULATOR MCBR"/>
    <property type="match status" value="1"/>
</dbReference>
<dbReference type="Pfam" id="PF07729">
    <property type="entry name" value="FCD"/>
    <property type="match status" value="1"/>
</dbReference>
<dbReference type="RefSeq" id="WP_307019303.1">
    <property type="nucleotide sequence ID" value="NZ_JAUSUI010000003.1"/>
</dbReference>
<dbReference type="GO" id="GO:0003677">
    <property type="term" value="F:DNA binding"/>
    <property type="evidence" value="ECO:0007669"/>
    <property type="project" value="UniProtKB-KW"/>
</dbReference>
<keyword evidence="2 5" id="KW-0238">DNA-binding</keyword>